<sequence>MTPHLLQEEIDAVTGVLSKLKAHRNTVYAPVSRLPPEVLVRIFSICASGDIPFRLKELPLLLKEPSRRDRKRGVPLPSPSLPPREQTGWINFTHVCHYWRSVALDSAALWATFDNRQLSHHWLREMLFRSSQAPLSMTLSTTSLSKDVPNVPKDLDDLIVAQLPRTRHLQLYDLVEDTCPMRCFKQLTDPSNHAPWLESLELSAYSQYDAPFLHFDLHPTKLPVLRTLDLVGCSISWTSPILDQLVHLKVDSSFSPTALELYAVFQRMHVLETIVVTVAKPPPSEISAFPTVISMPHLVRTHITGDERSCLDLTSHLNIHPASSTKVTVSNSEVHPFMHPILEAFGGASNPPRALLLRSGGKLYDSHTKSSSDLVLWNDNDKADLYHAFRYTSSYYHASLCPFVPSANFHLQIHHAPVNCASSPWQGLWVNELVALAVQLKDDNVWAKQRWLSTFKDASQIKTIVARGDRAALSLLNALAPAAPSDGALPAIVLSDKSLPFLEAHRQQSIYLPLPELPDTVPDILYGTPEADTLLFPALETIVLQTDSLSYWSRGFSLNHVAFFEAFAAALETRRTQGAPSLNLVQIPYFDEDRAIVTQVVNRLKKGARVKVVKVDDLSGRKFVAKRAAPSTDDKSSVKKARRK</sequence>
<name>A0ACB8SGB4_9AGAM</name>
<reference evidence="1" key="2">
    <citation type="journal article" date="2022" name="New Phytol.">
        <title>Evolutionary transition to the ectomycorrhizal habit in the genomes of a hyperdiverse lineage of mushroom-forming fungi.</title>
        <authorList>
            <person name="Looney B."/>
            <person name="Miyauchi S."/>
            <person name="Morin E."/>
            <person name="Drula E."/>
            <person name="Courty P.E."/>
            <person name="Kohler A."/>
            <person name="Kuo A."/>
            <person name="LaButti K."/>
            <person name="Pangilinan J."/>
            <person name="Lipzen A."/>
            <person name="Riley R."/>
            <person name="Andreopoulos W."/>
            <person name="He G."/>
            <person name="Johnson J."/>
            <person name="Nolan M."/>
            <person name="Tritt A."/>
            <person name="Barry K.W."/>
            <person name="Grigoriev I.V."/>
            <person name="Nagy L.G."/>
            <person name="Hibbett D."/>
            <person name="Henrissat B."/>
            <person name="Matheny P.B."/>
            <person name="Labbe J."/>
            <person name="Martin F.M."/>
        </authorList>
    </citation>
    <scope>NUCLEOTIDE SEQUENCE</scope>
    <source>
        <strain evidence="1">HHB10654</strain>
    </source>
</reference>
<evidence type="ECO:0000313" key="1">
    <source>
        <dbReference type="EMBL" id="KAI0055293.1"/>
    </source>
</evidence>
<dbReference type="Proteomes" id="UP000814140">
    <property type="component" value="Unassembled WGS sequence"/>
</dbReference>
<keyword evidence="2" id="KW-1185">Reference proteome</keyword>
<organism evidence="1 2">
    <name type="scientific">Artomyces pyxidatus</name>
    <dbReference type="NCBI Taxonomy" id="48021"/>
    <lineage>
        <taxon>Eukaryota</taxon>
        <taxon>Fungi</taxon>
        <taxon>Dikarya</taxon>
        <taxon>Basidiomycota</taxon>
        <taxon>Agaricomycotina</taxon>
        <taxon>Agaricomycetes</taxon>
        <taxon>Russulales</taxon>
        <taxon>Auriscalpiaceae</taxon>
        <taxon>Artomyces</taxon>
    </lineage>
</organism>
<comment type="caution">
    <text evidence="1">The sequence shown here is derived from an EMBL/GenBank/DDBJ whole genome shotgun (WGS) entry which is preliminary data.</text>
</comment>
<accession>A0ACB8SGB4</accession>
<proteinExistence type="predicted"/>
<dbReference type="EMBL" id="MU277299">
    <property type="protein sequence ID" value="KAI0055293.1"/>
    <property type="molecule type" value="Genomic_DNA"/>
</dbReference>
<evidence type="ECO:0000313" key="2">
    <source>
        <dbReference type="Proteomes" id="UP000814140"/>
    </source>
</evidence>
<reference evidence="1" key="1">
    <citation type="submission" date="2021-03" db="EMBL/GenBank/DDBJ databases">
        <authorList>
            <consortium name="DOE Joint Genome Institute"/>
            <person name="Ahrendt S."/>
            <person name="Looney B.P."/>
            <person name="Miyauchi S."/>
            <person name="Morin E."/>
            <person name="Drula E."/>
            <person name="Courty P.E."/>
            <person name="Chicoki N."/>
            <person name="Fauchery L."/>
            <person name="Kohler A."/>
            <person name="Kuo A."/>
            <person name="Labutti K."/>
            <person name="Pangilinan J."/>
            <person name="Lipzen A."/>
            <person name="Riley R."/>
            <person name="Andreopoulos W."/>
            <person name="He G."/>
            <person name="Johnson J."/>
            <person name="Barry K.W."/>
            <person name="Grigoriev I.V."/>
            <person name="Nagy L."/>
            <person name="Hibbett D."/>
            <person name="Henrissat B."/>
            <person name="Matheny P.B."/>
            <person name="Labbe J."/>
            <person name="Martin F."/>
        </authorList>
    </citation>
    <scope>NUCLEOTIDE SEQUENCE</scope>
    <source>
        <strain evidence="1">HHB10654</strain>
    </source>
</reference>
<protein>
    <submittedName>
        <fullName evidence="1">Uncharacterized protein</fullName>
    </submittedName>
</protein>
<gene>
    <name evidence="1" type="ORF">BV25DRAFT_1921941</name>
</gene>